<dbReference type="GeneID" id="5893416"/>
<evidence type="ECO:0000256" key="8">
    <source>
        <dbReference type="SAM" id="MobiDB-lite"/>
    </source>
</evidence>
<keyword evidence="4 7" id="KW-0442">Lipid degradation</keyword>
<accession>A9V691</accession>
<reference evidence="9 10" key="1">
    <citation type="journal article" date="2008" name="Nature">
        <title>The genome of the choanoflagellate Monosiga brevicollis and the origin of metazoans.</title>
        <authorList>
            <consortium name="JGI Sequencing"/>
            <person name="King N."/>
            <person name="Westbrook M.J."/>
            <person name="Young S.L."/>
            <person name="Kuo A."/>
            <person name="Abedin M."/>
            <person name="Chapman J."/>
            <person name="Fairclough S."/>
            <person name="Hellsten U."/>
            <person name="Isogai Y."/>
            <person name="Letunic I."/>
            <person name="Marr M."/>
            <person name="Pincus D."/>
            <person name="Putnam N."/>
            <person name="Rokas A."/>
            <person name="Wright K.J."/>
            <person name="Zuzow R."/>
            <person name="Dirks W."/>
            <person name="Good M."/>
            <person name="Goodstein D."/>
            <person name="Lemons D."/>
            <person name="Li W."/>
            <person name="Lyons J.B."/>
            <person name="Morris A."/>
            <person name="Nichols S."/>
            <person name="Richter D.J."/>
            <person name="Salamov A."/>
            <person name="Bork P."/>
            <person name="Lim W.A."/>
            <person name="Manning G."/>
            <person name="Miller W.T."/>
            <person name="McGinnis W."/>
            <person name="Shapiro H."/>
            <person name="Tjian R."/>
            <person name="Grigoriev I.V."/>
            <person name="Rokhsar D."/>
        </authorList>
    </citation>
    <scope>NUCLEOTIDE SEQUENCE [LARGE SCALE GENOMIC DNA]</scope>
    <source>
        <strain evidence="10">MX1 / ATCC 50154</strain>
    </source>
</reference>
<keyword evidence="6" id="KW-0325">Glycoprotein</keyword>
<dbReference type="InParanoid" id="A9V691"/>
<dbReference type="EC" id="3.1.1.-" evidence="7"/>
<evidence type="ECO:0000313" key="10">
    <source>
        <dbReference type="Proteomes" id="UP000001357"/>
    </source>
</evidence>
<dbReference type="eggNOG" id="KOG3774">
    <property type="taxonomic scope" value="Eukaryota"/>
</dbReference>
<evidence type="ECO:0000256" key="2">
    <source>
        <dbReference type="ARBA" id="ARBA00022729"/>
    </source>
</evidence>
<evidence type="ECO:0000256" key="7">
    <source>
        <dbReference type="RuleBase" id="RU364138"/>
    </source>
</evidence>
<evidence type="ECO:0000256" key="1">
    <source>
        <dbReference type="ARBA" id="ARBA00007835"/>
    </source>
</evidence>
<dbReference type="Pfam" id="PF04916">
    <property type="entry name" value="Phospholip_B"/>
    <property type="match status" value="1"/>
</dbReference>
<keyword evidence="10" id="KW-1185">Reference proteome</keyword>
<feature type="signal peptide" evidence="7">
    <location>
        <begin position="1"/>
        <end position="23"/>
    </location>
</feature>
<dbReference type="InterPro" id="IPR007000">
    <property type="entry name" value="PLipase_B-like"/>
</dbReference>
<evidence type="ECO:0000256" key="5">
    <source>
        <dbReference type="ARBA" id="ARBA00023098"/>
    </source>
</evidence>
<evidence type="ECO:0000256" key="4">
    <source>
        <dbReference type="ARBA" id="ARBA00022963"/>
    </source>
</evidence>
<keyword evidence="3 7" id="KW-0378">Hydrolase</keyword>
<dbReference type="OMA" id="YVASYNV"/>
<comment type="similarity">
    <text evidence="1 7">Belongs to the phospholipase B-like family.</text>
</comment>
<dbReference type="Proteomes" id="UP000001357">
    <property type="component" value="Unassembled WGS sequence"/>
</dbReference>
<dbReference type="Gene3D" id="3.60.60.30">
    <property type="match status" value="1"/>
</dbReference>
<organism evidence="9 10">
    <name type="scientific">Monosiga brevicollis</name>
    <name type="common">Choanoflagellate</name>
    <dbReference type="NCBI Taxonomy" id="81824"/>
    <lineage>
        <taxon>Eukaryota</taxon>
        <taxon>Choanoflagellata</taxon>
        <taxon>Craspedida</taxon>
        <taxon>Salpingoecidae</taxon>
        <taxon>Monosiga</taxon>
    </lineage>
</organism>
<protein>
    <recommendedName>
        <fullName evidence="7">Phospholipase B-like</fullName>
        <ecNumber evidence="7">3.1.1.-</ecNumber>
    </recommendedName>
</protein>
<comment type="function">
    <text evidence="7">Putative phospholipase.</text>
</comment>
<dbReference type="GO" id="GO:0016042">
    <property type="term" value="P:lipid catabolic process"/>
    <property type="evidence" value="ECO:0007669"/>
    <property type="project" value="UniProtKB-KW"/>
</dbReference>
<dbReference type="EMBL" id="CH991562">
    <property type="protein sequence ID" value="EDQ87028.1"/>
    <property type="molecule type" value="Genomic_DNA"/>
</dbReference>
<evidence type="ECO:0000313" key="9">
    <source>
        <dbReference type="EMBL" id="EDQ87028.1"/>
    </source>
</evidence>
<dbReference type="AlphaFoldDB" id="A9V691"/>
<feature type="region of interest" description="Disordered" evidence="8">
    <location>
        <begin position="545"/>
        <end position="568"/>
    </location>
</feature>
<name>A9V691_MONBE</name>
<evidence type="ECO:0000256" key="3">
    <source>
        <dbReference type="ARBA" id="ARBA00022801"/>
    </source>
</evidence>
<gene>
    <name evidence="9" type="ORF">MONBRDRAFT_33589</name>
</gene>
<dbReference type="PANTHER" id="PTHR12370">
    <property type="entry name" value="PHOSPHOLIPASE B-RELATED"/>
    <property type="match status" value="1"/>
</dbReference>
<dbReference type="PANTHER" id="PTHR12370:SF24">
    <property type="entry name" value="PHOSPHOLIPASE B-LIKE"/>
    <property type="match status" value="1"/>
</dbReference>
<dbReference type="KEGG" id="mbr:MONBRDRAFT_33589"/>
<dbReference type="GO" id="GO:0004620">
    <property type="term" value="F:phospholipase activity"/>
    <property type="evidence" value="ECO:0007669"/>
    <property type="project" value="InterPro"/>
</dbReference>
<dbReference type="RefSeq" id="XP_001748267.1">
    <property type="nucleotide sequence ID" value="XM_001748215.1"/>
</dbReference>
<proteinExistence type="inferred from homology"/>
<keyword evidence="5 7" id="KW-0443">Lipid metabolism</keyword>
<evidence type="ECO:0000256" key="6">
    <source>
        <dbReference type="ARBA" id="ARBA00023180"/>
    </source>
</evidence>
<keyword evidence="2 7" id="KW-0732">Signal</keyword>
<sequence>MPSARALTLALLALLALAGRLAAHQMPTTQLLYASFSETGDPILSSSASPQDCARASYFPGVNETGWADLTVEALTGVCNSSEAAYAMGLLEGALSQPLIYDAFLNFEASNGYLDKGHLPSKLQAFVDAQLKYISDQWSRNPADPFWRQAGHLLAQARGVQDGYMLTAPQQQQLQPDQILILTLAGDLEDLASALVDYVAPLHNEFPDYEHMHCSGLVKLTISRDDLFTGHTTFNAYWCMLRIYKHYIVPGVPGNVVSFSSRPGDLHSKDDYFQTSANLTVIETSLTVFNKSLYNTLQPNSVPCWMRSQLSLTSSTFGGLPQIANRLATSSDTWMEFFARENSGTHNNQWIVSNYNLFTPGTDLPAHAVSMLEQMVAVIETSDLSAVINQEGYIASYNIPRSPVIFEISGYAAQGYSYENDTRARIFRRDQHTVTSLNSMSALLNANDYENDPLARGDPCNQISARCDLPKAGNASGNPYAFGGIDCKVTGRAQVLQQEARVAGAPSHAIQPVFAFTPEWSSVAHAGMPTQLNFTFRQVTPASWASESASTAPGHLVDRQPQASTDQE</sequence>
<feature type="chain" id="PRO_5011331478" description="Phospholipase B-like" evidence="7">
    <location>
        <begin position="24"/>
        <end position="568"/>
    </location>
</feature>